<gene>
    <name evidence="1" type="ORF">SAMN05192542_11589</name>
</gene>
<dbReference type="RefSeq" id="WP_090542857.1">
    <property type="nucleotide sequence ID" value="NZ_FNSR01000001.1"/>
</dbReference>
<dbReference type="STRING" id="416943.SAMN05445871_1048"/>
<dbReference type="Gene3D" id="3.30.2310.20">
    <property type="entry name" value="RelE-like"/>
    <property type="match status" value="1"/>
</dbReference>
<dbReference type="SUPFAM" id="SSF143011">
    <property type="entry name" value="RelE-like"/>
    <property type="match status" value="1"/>
</dbReference>
<dbReference type="PANTHER" id="PTHR40266:SF2">
    <property type="entry name" value="TOXIN HIGB-1"/>
    <property type="match status" value="1"/>
</dbReference>
<accession>A0A1H7TIX4</accession>
<evidence type="ECO:0000313" key="2">
    <source>
        <dbReference type="Proteomes" id="UP000199120"/>
    </source>
</evidence>
<dbReference type="PANTHER" id="PTHR40266">
    <property type="entry name" value="TOXIN HIGB-1"/>
    <property type="match status" value="1"/>
</dbReference>
<reference evidence="2" key="1">
    <citation type="submission" date="2016-10" db="EMBL/GenBank/DDBJ databases">
        <authorList>
            <person name="Varghese N."/>
            <person name="Submissions S."/>
        </authorList>
    </citation>
    <scope>NUCLEOTIDE SEQUENCE [LARGE SCALE GENOMIC DNA]</scope>
    <source>
        <strain evidence="2">LMG 26416</strain>
    </source>
</reference>
<evidence type="ECO:0000313" key="1">
    <source>
        <dbReference type="EMBL" id="SEL84673.1"/>
    </source>
</evidence>
<name>A0A1H7TIX4_9BURK</name>
<dbReference type="EMBL" id="FOAJ01000015">
    <property type="protein sequence ID" value="SEL84673.1"/>
    <property type="molecule type" value="Genomic_DNA"/>
</dbReference>
<sequence length="92" mass="10445">MISSFACRDTAALFAGRRIARFVQIETAAIRKLQQLNAAATLSFLAVPPGNRLERLDGDRAGRYSLRINARWRICFRFDDGDVTEVEIVDYH</sequence>
<organism evidence="1 2">
    <name type="scientific">Paraburkholderia caballeronis</name>
    <dbReference type="NCBI Taxonomy" id="416943"/>
    <lineage>
        <taxon>Bacteria</taxon>
        <taxon>Pseudomonadati</taxon>
        <taxon>Pseudomonadota</taxon>
        <taxon>Betaproteobacteria</taxon>
        <taxon>Burkholderiales</taxon>
        <taxon>Burkholderiaceae</taxon>
        <taxon>Paraburkholderia</taxon>
    </lineage>
</organism>
<keyword evidence="2" id="KW-1185">Reference proteome</keyword>
<dbReference type="InterPro" id="IPR035093">
    <property type="entry name" value="RelE/ParE_toxin_dom_sf"/>
</dbReference>
<dbReference type="Pfam" id="PF05015">
    <property type="entry name" value="HigB-like_toxin"/>
    <property type="match status" value="1"/>
</dbReference>
<dbReference type="AlphaFoldDB" id="A0A1H7TIX4"/>
<dbReference type="Proteomes" id="UP000199120">
    <property type="component" value="Unassembled WGS sequence"/>
</dbReference>
<dbReference type="InterPro" id="IPR007711">
    <property type="entry name" value="HigB-1"/>
</dbReference>
<dbReference type="OrthoDB" id="9801102at2"/>
<proteinExistence type="predicted"/>
<protein>
    <submittedName>
        <fullName evidence="1">Proteic killer suppression protein</fullName>
    </submittedName>
</protein>